<gene>
    <name evidence="1" type="ORF">TSOC_009276</name>
</gene>
<protein>
    <submittedName>
        <fullName evidence="1">Uncharacterized protein</fullName>
    </submittedName>
</protein>
<accession>A0A2J7ZWB7</accession>
<comment type="caution">
    <text evidence="1">The sequence shown here is derived from an EMBL/GenBank/DDBJ whole genome shotgun (WGS) entry which is preliminary data.</text>
</comment>
<dbReference type="EMBL" id="PGGS01000379">
    <property type="protein sequence ID" value="PNH04554.1"/>
    <property type="molecule type" value="Genomic_DNA"/>
</dbReference>
<organism evidence="1 2">
    <name type="scientific">Tetrabaena socialis</name>
    <dbReference type="NCBI Taxonomy" id="47790"/>
    <lineage>
        <taxon>Eukaryota</taxon>
        <taxon>Viridiplantae</taxon>
        <taxon>Chlorophyta</taxon>
        <taxon>core chlorophytes</taxon>
        <taxon>Chlorophyceae</taxon>
        <taxon>CS clade</taxon>
        <taxon>Chlamydomonadales</taxon>
        <taxon>Tetrabaenaceae</taxon>
        <taxon>Tetrabaena</taxon>
    </lineage>
</organism>
<dbReference type="PANTHER" id="PTHR35316">
    <property type="entry name" value="28S RIBOSOMAL S34 PROTEIN"/>
    <property type="match status" value="1"/>
</dbReference>
<sequence length="124" mass="13892">MSWLELLRSAPKRTLSDVLRKLPQHGVGALVARDTWHPESNKYWEVVEVVPLADDASKLNAWGYMYYKGERVNEVPKRIASVWKYGWLLRPAPQAEAELRALAERRAAVQAAGLMPAQGSPPAS</sequence>
<dbReference type="Pfam" id="PF16053">
    <property type="entry name" value="MRP-S34"/>
    <property type="match status" value="1"/>
</dbReference>
<dbReference type="Proteomes" id="UP000236333">
    <property type="component" value="Unassembled WGS sequence"/>
</dbReference>
<evidence type="ECO:0000313" key="1">
    <source>
        <dbReference type="EMBL" id="PNH04554.1"/>
    </source>
</evidence>
<proteinExistence type="predicted"/>
<dbReference type="InterPro" id="IPR032053">
    <property type="entry name" value="Ribosomal_mS34"/>
</dbReference>
<keyword evidence="2" id="KW-1185">Reference proteome</keyword>
<dbReference type="GO" id="GO:0003735">
    <property type="term" value="F:structural constituent of ribosome"/>
    <property type="evidence" value="ECO:0007669"/>
    <property type="project" value="InterPro"/>
</dbReference>
<reference evidence="1 2" key="1">
    <citation type="journal article" date="2017" name="Mol. Biol. Evol.">
        <title>The 4-celled Tetrabaena socialis nuclear genome reveals the essential components for genetic control of cell number at the origin of multicellularity in the volvocine lineage.</title>
        <authorList>
            <person name="Featherston J."/>
            <person name="Arakaki Y."/>
            <person name="Hanschen E.R."/>
            <person name="Ferris P.J."/>
            <person name="Michod R.E."/>
            <person name="Olson B.J.S.C."/>
            <person name="Nozaki H."/>
            <person name="Durand P.M."/>
        </authorList>
    </citation>
    <scope>NUCLEOTIDE SEQUENCE [LARGE SCALE GENOMIC DNA]</scope>
    <source>
        <strain evidence="1 2">NIES-571</strain>
    </source>
</reference>
<dbReference type="OrthoDB" id="16434at2759"/>
<dbReference type="GO" id="GO:0005739">
    <property type="term" value="C:mitochondrion"/>
    <property type="evidence" value="ECO:0007669"/>
    <property type="project" value="InterPro"/>
</dbReference>
<name>A0A2J7ZWB7_9CHLO</name>
<dbReference type="AlphaFoldDB" id="A0A2J7ZWB7"/>
<evidence type="ECO:0000313" key="2">
    <source>
        <dbReference type="Proteomes" id="UP000236333"/>
    </source>
</evidence>
<dbReference type="PANTHER" id="PTHR35316:SF1">
    <property type="entry name" value="28S RIBOSOMAL S34 PROTEIN"/>
    <property type="match status" value="1"/>
</dbReference>